<keyword evidence="6" id="KW-1185">Reference proteome</keyword>
<dbReference type="SUPFAM" id="SSF53218">
    <property type="entry name" value="Molybdenum cofactor biosynthesis proteins"/>
    <property type="match status" value="1"/>
</dbReference>
<dbReference type="EMBL" id="SMGQ01000011">
    <property type="protein sequence ID" value="TCK97743.1"/>
    <property type="molecule type" value="Genomic_DNA"/>
</dbReference>
<dbReference type="SMART" id="SM00852">
    <property type="entry name" value="MoCF_biosynth"/>
    <property type="match status" value="1"/>
</dbReference>
<comment type="pathway">
    <text evidence="2">Cofactor biosynthesis; molybdopterin biosynthesis.</text>
</comment>
<sequence length="164" mass="17959">MFSVGIITASDTGYKREREDISGQLIQKVVTEKGYQVKAYKIVPDEQKILKETMIHMCDTLKVNLILTTGGTGLSKRDVTPEATQAIIEKEALGISEAIRYYGLLKTSRAMLSRGISGIRKDTLIINLPGSPKAVQESLDSIMDAIHHGLEILTGSVHDCGKNE</sequence>
<evidence type="ECO:0000313" key="6">
    <source>
        <dbReference type="Proteomes" id="UP000294545"/>
    </source>
</evidence>
<dbReference type="OrthoDB" id="9784492at2"/>
<evidence type="ECO:0000256" key="3">
    <source>
        <dbReference type="ARBA" id="ARBA00023150"/>
    </source>
</evidence>
<dbReference type="Gene3D" id="3.40.980.10">
    <property type="entry name" value="MoaB/Mog-like domain"/>
    <property type="match status" value="1"/>
</dbReference>
<dbReference type="RefSeq" id="WP_132279018.1">
    <property type="nucleotide sequence ID" value="NZ_SMGQ01000011.1"/>
</dbReference>
<dbReference type="GO" id="GO:0016779">
    <property type="term" value="F:nucleotidyltransferase activity"/>
    <property type="evidence" value="ECO:0007669"/>
    <property type="project" value="UniProtKB-KW"/>
</dbReference>
<dbReference type="PANTHER" id="PTHR43764:SF1">
    <property type="entry name" value="MOLYBDOPTERIN MOLYBDOTRANSFERASE"/>
    <property type="match status" value="1"/>
</dbReference>
<evidence type="ECO:0000256" key="2">
    <source>
        <dbReference type="ARBA" id="ARBA00005046"/>
    </source>
</evidence>
<dbReference type="UniPathway" id="UPA00344"/>
<gene>
    <name evidence="5" type="ORF">EDC19_0145</name>
</gene>
<proteinExistence type="predicted"/>
<comment type="function">
    <text evidence="1">May be involved in the biosynthesis of molybdopterin.</text>
</comment>
<dbReference type="Pfam" id="PF00994">
    <property type="entry name" value="MoCF_biosynth"/>
    <property type="match status" value="1"/>
</dbReference>
<evidence type="ECO:0000313" key="5">
    <source>
        <dbReference type="EMBL" id="TCK97743.1"/>
    </source>
</evidence>
<keyword evidence="5" id="KW-0548">Nucleotidyltransferase</keyword>
<dbReference type="InterPro" id="IPR008284">
    <property type="entry name" value="MoCF_biosynth_CS"/>
</dbReference>
<evidence type="ECO:0000259" key="4">
    <source>
        <dbReference type="SMART" id="SM00852"/>
    </source>
</evidence>
<dbReference type="PROSITE" id="PS01078">
    <property type="entry name" value="MOCF_BIOSYNTHESIS_1"/>
    <property type="match status" value="1"/>
</dbReference>
<comment type="caution">
    <text evidence="5">The sequence shown here is derived from an EMBL/GenBank/DDBJ whole genome shotgun (WGS) entry which is preliminary data.</text>
</comment>
<dbReference type="InterPro" id="IPR001453">
    <property type="entry name" value="MoaB/Mog_dom"/>
</dbReference>
<evidence type="ECO:0000256" key="1">
    <source>
        <dbReference type="ARBA" id="ARBA00003487"/>
    </source>
</evidence>
<dbReference type="NCBIfam" id="TIGR00177">
    <property type="entry name" value="molyb_syn"/>
    <property type="match status" value="1"/>
</dbReference>
<dbReference type="PANTHER" id="PTHR43764">
    <property type="entry name" value="MOLYBDENUM COFACTOR BIOSYNTHESIS"/>
    <property type="match status" value="1"/>
</dbReference>
<dbReference type="CDD" id="cd00886">
    <property type="entry name" value="MogA_MoaB"/>
    <property type="match status" value="1"/>
</dbReference>
<dbReference type="Proteomes" id="UP000294545">
    <property type="component" value="Unassembled WGS sequence"/>
</dbReference>
<dbReference type="AlphaFoldDB" id="A0A4R1N556"/>
<keyword evidence="3" id="KW-0501">Molybdenum cofactor biosynthesis</keyword>
<dbReference type="InterPro" id="IPR051920">
    <property type="entry name" value="MPT_Adenylyltrnsfr/MoaC-Rel"/>
</dbReference>
<protein>
    <submittedName>
        <fullName evidence="5">Molybdopterin adenylyltransferase</fullName>
    </submittedName>
</protein>
<dbReference type="InterPro" id="IPR036425">
    <property type="entry name" value="MoaB/Mog-like_dom_sf"/>
</dbReference>
<organism evidence="5 6">
    <name type="scientific">Natranaerovirga hydrolytica</name>
    <dbReference type="NCBI Taxonomy" id="680378"/>
    <lineage>
        <taxon>Bacteria</taxon>
        <taxon>Bacillati</taxon>
        <taxon>Bacillota</taxon>
        <taxon>Clostridia</taxon>
        <taxon>Lachnospirales</taxon>
        <taxon>Natranaerovirgaceae</taxon>
        <taxon>Natranaerovirga</taxon>
    </lineage>
</organism>
<accession>A0A4R1N556</accession>
<reference evidence="5 6" key="1">
    <citation type="submission" date="2019-03" db="EMBL/GenBank/DDBJ databases">
        <title>Genomic Encyclopedia of Type Strains, Phase IV (KMG-IV): sequencing the most valuable type-strain genomes for metagenomic binning, comparative biology and taxonomic classification.</title>
        <authorList>
            <person name="Goeker M."/>
        </authorList>
    </citation>
    <scope>NUCLEOTIDE SEQUENCE [LARGE SCALE GENOMIC DNA]</scope>
    <source>
        <strain evidence="5 6">DSM 24176</strain>
    </source>
</reference>
<feature type="domain" description="MoaB/Mog" evidence="4">
    <location>
        <begin position="5"/>
        <end position="149"/>
    </location>
</feature>
<dbReference type="GO" id="GO:0006777">
    <property type="term" value="P:Mo-molybdopterin cofactor biosynthetic process"/>
    <property type="evidence" value="ECO:0007669"/>
    <property type="project" value="UniProtKB-KW"/>
</dbReference>
<name>A0A4R1N556_9FIRM</name>
<keyword evidence="5" id="KW-0808">Transferase</keyword>